<comment type="similarity">
    <text evidence="1">Belongs to the diphosphomevalonate decarboxylase family.</text>
</comment>
<dbReference type="InterPro" id="IPR014721">
    <property type="entry name" value="Ribsml_uS5_D2-typ_fold_subgr"/>
</dbReference>
<dbReference type="GO" id="GO:0005829">
    <property type="term" value="C:cytosol"/>
    <property type="evidence" value="ECO:0007669"/>
    <property type="project" value="InterPro"/>
</dbReference>
<keyword evidence="6" id="KW-0443">Lipid metabolism</keyword>
<reference evidence="10 11" key="1">
    <citation type="submission" date="2017-12" db="EMBL/GenBank/DDBJ databases">
        <title>Phylogenetic diversity of female urinary microbiome.</title>
        <authorList>
            <person name="Thomas-White K."/>
            <person name="Wolfe A.J."/>
        </authorList>
    </citation>
    <scope>NUCLEOTIDE SEQUENCE [LARGE SCALE GENOMIC DNA]</scope>
    <source>
        <strain evidence="10 11">UMB0898</strain>
    </source>
</reference>
<dbReference type="GO" id="GO:0019287">
    <property type="term" value="P:isopentenyl diphosphate biosynthetic process, mevalonate pathway"/>
    <property type="evidence" value="ECO:0007669"/>
    <property type="project" value="InterPro"/>
</dbReference>
<dbReference type="InterPro" id="IPR053859">
    <property type="entry name" value="MVD-like_N"/>
</dbReference>
<dbReference type="Gene3D" id="3.30.70.890">
    <property type="entry name" value="GHMP kinase, C-terminal domain"/>
    <property type="match status" value="1"/>
</dbReference>
<dbReference type="GO" id="GO:0005524">
    <property type="term" value="F:ATP binding"/>
    <property type="evidence" value="ECO:0007669"/>
    <property type="project" value="UniProtKB-KW"/>
</dbReference>
<dbReference type="EMBL" id="PKHE01000017">
    <property type="protein sequence ID" value="PKY87898.1"/>
    <property type="molecule type" value="Genomic_DNA"/>
</dbReference>
<evidence type="ECO:0000256" key="1">
    <source>
        <dbReference type="ARBA" id="ARBA00008831"/>
    </source>
</evidence>
<dbReference type="InterPro" id="IPR036554">
    <property type="entry name" value="GHMP_kinase_C_sf"/>
</dbReference>
<dbReference type="Pfam" id="PF22700">
    <property type="entry name" value="MVD-like_N"/>
    <property type="match status" value="1"/>
</dbReference>
<dbReference type="InterPro" id="IPR029765">
    <property type="entry name" value="Mev_diP_decarb"/>
</dbReference>
<keyword evidence="4" id="KW-0547">Nucleotide-binding</keyword>
<protein>
    <recommendedName>
        <fullName evidence="2">diphosphomevalonate decarboxylase</fullName>
        <ecNumber evidence="2">4.1.1.33</ecNumber>
    </recommendedName>
</protein>
<dbReference type="RefSeq" id="WP_101954543.1">
    <property type="nucleotide sequence ID" value="NZ_PKHE01000017.1"/>
</dbReference>
<evidence type="ECO:0000256" key="3">
    <source>
        <dbReference type="ARBA" id="ARBA00022516"/>
    </source>
</evidence>
<dbReference type="Gene3D" id="3.30.230.10">
    <property type="match status" value="1"/>
</dbReference>
<evidence type="ECO:0000259" key="8">
    <source>
        <dbReference type="Pfam" id="PF18376"/>
    </source>
</evidence>
<organism evidence="10 11">
    <name type="scientific">Falseniella ignava</name>
    <dbReference type="NCBI Taxonomy" id="137730"/>
    <lineage>
        <taxon>Bacteria</taxon>
        <taxon>Bacillati</taxon>
        <taxon>Bacillota</taxon>
        <taxon>Bacilli</taxon>
        <taxon>Lactobacillales</taxon>
        <taxon>Aerococcaceae</taxon>
        <taxon>Falseniella</taxon>
    </lineage>
</organism>
<dbReference type="PANTHER" id="PTHR10977:SF3">
    <property type="entry name" value="DIPHOSPHOMEVALONATE DECARBOXYLASE"/>
    <property type="match status" value="1"/>
</dbReference>
<keyword evidence="3" id="KW-0444">Lipid biosynthesis</keyword>
<evidence type="ECO:0000313" key="10">
    <source>
        <dbReference type="EMBL" id="PKY87898.1"/>
    </source>
</evidence>
<dbReference type="OrthoDB" id="5498344at2"/>
<dbReference type="Proteomes" id="UP000234384">
    <property type="component" value="Unassembled WGS sequence"/>
</dbReference>
<dbReference type="EC" id="4.1.1.33" evidence="2"/>
<evidence type="ECO:0000256" key="2">
    <source>
        <dbReference type="ARBA" id="ARBA00012296"/>
    </source>
</evidence>
<dbReference type="NCBIfam" id="TIGR01240">
    <property type="entry name" value="mevDPdecarb"/>
    <property type="match status" value="1"/>
</dbReference>
<accession>A0A2I1JWV9</accession>
<dbReference type="InterPro" id="IPR041431">
    <property type="entry name" value="Mvd1_C"/>
</dbReference>
<dbReference type="InterPro" id="IPR005935">
    <property type="entry name" value="Mev_decarb"/>
</dbReference>
<dbReference type="PIRSF" id="PIRSF015950">
    <property type="entry name" value="Mev_P_decrbx"/>
    <property type="match status" value="1"/>
</dbReference>
<evidence type="ECO:0000256" key="4">
    <source>
        <dbReference type="ARBA" id="ARBA00022741"/>
    </source>
</evidence>
<keyword evidence="5" id="KW-0067">ATP-binding</keyword>
<evidence type="ECO:0000256" key="7">
    <source>
        <dbReference type="ARBA" id="ARBA00023239"/>
    </source>
</evidence>
<feature type="domain" description="Mvd1 C-terminal" evidence="8">
    <location>
        <begin position="177"/>
        <end position="308"/>
    </location>
</feature>
<evidence type="ECO:0000256" key="5">
    <source>
        <dbReference type="ARBA" id="ARBA00022840"/>
    </source>
</evidence>
<keyword evidence="7" id="KW-0456">Lyase</keyword>
<evidence type="ECO:0000313" key="11">
    <source>
        <dbReference type="Proteomes" id="UP000234384"/>
    </source>
</evidence>
<dbReference type="AlphaFoldDB" id="A0A2I1JWV9"/>
<dbReference type="SUPFAM" id="SSF54211">
    <property type="entry name" value="Ribosomal protein S5 domain 2-like"/>
    <property type="match status" value="1"/>
</dbReference>
<dbReference type="PANTHER" id="PTHR10977">
    <property type="entry name" value="DIPHOSPHOMEVALONATE DECARBOXYLASE"/>
    <property type="match status" value="1"/>
</dbReference>
<comment type="caution">
    <text evidence="10">The sequence shown here is derived from an EMBL/GenBank/DDBJ whole genome shotgun (WGS) entry which is preliminary data.</text>
</comment>
<feature type="domain" description="Diphosphomevalonate decarboxylase-like N-terminal" evidence="9">
    <location>
        <begin position="10"/>
        <end position="164"/>
    </location>
</feature>
<dbReference type="InterPro" id="IPR020568">
    <property type="entry name" value="Ribosomal_Su5_D2-typ_SF"/>
</dbReference>
<sequence>MKDPSHIFRAYTNIALIKYWGKRNETLFLPVTSSLSLTLNEFYTETQVRWNESSSEDVLLLNGELQPIDRVQRLIDLFRELTHCSRPVRVESYNHVPTAAGLASSASAFAALACACNDLFDTQMDARELSTYARQGSGSATRSLFGGFVKWEAGQGDVSETSYAHPIDKADWDLGMIAVVLNDQEKSISSREGMALTVRTSPFFKLWPEVVAHDLDLIETAIAQRDFTTLGEVAEHNAMEMHALMLSSKPSYTYFQAESLKIMDCIRQLRQQGIECYFTMDAGPNIKVICRLSQADRIQQLLMQAAGVTESQLIISGPGPAPHTVPSFTPFSN</sequence>
<proteinExistence type="inferred from homology"/>
<name>A0A2I1JWV9_9LACT</name>
<gene>
    <name evidence="10" type="primary">mvaD</name>
    <name evidence="10" type="ORF">CYJ57_06240</name>
</gene>
<dbReference type="SUPFAM" id="SSF55060">
    <property type="entry name" value="GHMP Kinase, C-terminal domain"/>
    <property type="match status" value="1"/>
</dbReference>
<dbReference type="FunFam" id="3.30.230.10:FF:000072">
    <property type="entry name" value="Diphosphomevalonate decarboxylase"/>
    <property type="match status" value="1"/>
</dbReference>
<evidence type="ECO:0000259" key="9">
    <source>
        <dbReference type="Pfam" id="PF22700"/>
    </source>
</evidence>
<dbReference type="Pfam" id="PF18376">
    <property type="entry name" value="MDD_C"/>
    <property type="match status" value="1"/>
</dbReference>
<dbReference type="GO" id="GO:0004163">
    <property type="term" value="F:diphosphomevalonate decarboxylase activity"/>
    <property type="evidence" value="ECO:0007669"/>
    <property type="project" value="UniProtKB-EC"/>
</dbReference>
<evidence type="ECO:0000256" key="6">
    <source>
        <dbReference type="ARBA" id="ARBA00023098"/>
    </source>
</evidence>